<dbReference type="Pfam" id="PF14063">
    <property type="entry name" value="DUF4254"/>
    <property type="match status" value="1"/>
</dbReference>
<name>A0A420G206_9SPHI</name>
<comment type="caution">
    <text evidence="1">The sequence shown here is derived from an EMBL/GenBank/DDBJ whole genome shotgun (WGS) entry which is preliminary data.</text>
</comment>
<sequence>MISAIANPIFQRAIQDYHVYDQIDHPIQNPYDKQSLEHLLYLKCWIDTVQWHMEDVVRNPSIEPQEGLYWKRRIDESNQYRTDTVEYIDSYFLQKFQDVQAVPTATINTESPAWAIDRLSILALKIYHMEQETLRTDASEAHIISCQEKLNILLEQRKDLSQSIDELMTAIASGDKYMKVYKQMKMYNDPALNPVLYSSGK</sequence>
<protein>
    <recommendedName>
        <fullName evidence="3">DUF4254 domain-containing protein</fullName>
    </recommendedName>
</protein>
<evidence type="ECO:0008006" key="3">
    <source>
        <dbReference type="Google" id="ProtNLM"/>
    </source>
</evidence>
<reference evidence="1 2" key="1">
    <citation type="submission" date="2016-07" db="EMBL/GenBank/DDBJ databases">
        <title>Genome analysis of Sphingobacterium siyangense T12B17.</title>
        <authorList>
            <person name="Xu D."/>
            <person name="Su Y."/>
            <person name="Zheng S."/>
        </authorList>
    </citation>
    <scope>NUCLEOTIDE SEQUENCE [LARGE SCALE GENOMIC DNA]</scope>
    <source>
        <strain evidence="1 2">T12B17</strain>
    </source>
</reference>
<keyword evidence="2" id="KW-1185">Reference proteome</keyword>
<dbReference type="RefSeq" id="WP_120333690.1">
    <property type="nucleotide sequence ID" value="NZ_MCAQ01000005.1"/>
</dbReference>
<gene>
    <name evidence="1" type="ORF">BCY89_26095</name>
</gene>
<evidence type="ECO:0000313" key="2">
    <source>
        <dbReference type="Proteomes" id="UP000286402"/>
    </source>
</evidence>
<organism evidence="1 2">
    <name type="scientific">Sphingobacterium siyangense</name>
    <dbReference type="NCBI Taxonomy" id="459529"/>
    <lineage>
        <taxon>Bacteria</taxon>
        <taxon>Pseudomonadati</taxon>
        <taxon>Bacteroidota</taxon>
        <taxon>Sphingobacteriia</taxon>
        <taxon>Sphingobacteriales</taxon>
        <taxon>Sphingobacteriaceae</taxon>
        <taxon>Sphingobacterium</taxon>
    </lineage>
</organism>
<dbReference type="InterPro" id="IPR025350">
    <property type="entry name" value="DUF4254"/>
</dbReference>
<evidence type="ECO:0000313" key="1">
    <source>
        <dbReference type="EMBL" id="RKF39227.1"/>
    </source>
</evidence>
<dbReference type="Proteomes" id="UP000286402">
    <property type="component" value="Unassembled WGS sequence"/>
</dbReference>
<proteinExistence type="predicted"/>
<dbReference type="AlphaFoldDB" id="A0A420G206"/>
<dbReference type="EMBL" id="MCAQ01000005">
    <property type="protein sequence ID" value="RKF39227.1"/>
    <property type="molecule type" value="Genomic_DNA"/>
</dbReference>
<accession>A0A420G206</accession>